<accession>A0A7W8MSX1</accession>
<sequence length="94" mass="9987">MEVEVFRLLYKKISVEVIVVADEAEAVVAELNAALDGLEESHTLFGGGIETVAFEHPGKRRRSALAHTIAAGETVVGALKTARDGMTVALRAVI</sequence>
<comment type="caution">
    <text evidence="1">The sequence shown here is derived from an EMBL/GenBank/DDBJ whole genome shotgun (WGS) entry which is preliminary data.</text>
</comment>
<proteinExistence type="predicted"/>
<gene>
    <name evidence="1" type="ORF">HDF09_002977</name>
</gene>
<organism evidence="1 2">
    <name type="scientific">Tunturiibacter empetritectus</name>
    <dbReference type="NCBI Taxonomy" id="3069691"/>
    <lineage>
        <taxon>Bacteria</taxon>
        <taxon>Pseudomonadati</taxon>
        <taxon>Acidobacteriota</taxon>
        <taxon>Terriglobia</taxon>
        <taxon>Terriglobales</taxon>
        <taxon>Acidobacteriaceae</taxon>
        <taxon>Tunturiibacter</taxon>
    </lineage>
</organism>
<dbReference type="EMBL" id="JACHDY010000004">
    <property type="protein sequence ID" value="MBB5318280.1"/>
    <property type="molecule type" value="Genomic_DNA"/>
</dbReference>
<name>A0A7W8MSX1_9BACT</name>
<dbReference type="AlphaFoldDB" id="A0A7W8MSX1"/>
<keyword evidence="2" id="KW-1185">Reference proteome</keyword>
<dbReference type="Proteomes" id="UP000568106">
    <property type="component" value="Unassembled WGS sequence"/>
</dbReference>
<protein>
    <submittedName>
        <fullName evidence="1">Uncharacterized protein</fullName>
    </submittedName>
</protein>
<evidence type="ECO:0000313" key="1">
    <source>
        <dbReference type="EMBL" id="MBB5318280.1"/>
    </source>
</evidence>
<evidence type="ECO:0000313" key="2">
    <source>
        <dbReference type="Proteomes" id="UP000568106"/>
    </source>
</evidence>
<reference evidence="1" key="1">
    <citation type="submission" date="2020-08" db="EMBL/GenBank/DDBJ databases">
        <title>Genomic Encyclopedia of Type Strains, Phase IV (KMG-V): Genome sequencing to study the core and pangenomes of soil and plant-associated prokaryotes.</title>
        <authorList>
            <person name="Whitman W."/>
        </authorList>
    </citation>
    <scope>NUCLEOTIDE SEQUENCE [LARGE SCALE GENOMIC DNA]</scope>
    <source>
        <strain evidence="1">M8UP27</strain>
    </source>
</reference>